<protein>
    <submittedName>
        <fullName evidence="1">Uncharacterized protein</fullName>
    </submittedName>
</protein>
<evidence type="ECO:0000313" key="1">
    <source>
        <dbReference type="EMBL" id="KAJ0974657.1"/>
    </source>
</evidence>
<reference evidence="1" key="1">
    <citation type="submission" date="2021-03" db="EMBL/GenBank/DDBJ databases">
        <authorList>
            <person name="Li Z."/>
            <person name="Yang C."/>
        </authorList>
    </citation>
    <scope>NUCLEOTIDE SEQUENCE</scope>
    <source>
        <strain evidence="1">Dzin_1.0</strain>
        <tissue evidence="1">Leaf</tissue>
    </source>
</reference>
<evidence type="ECO:0000313" key="2">
    <source>
        <dbReference type="Proteomes" id="UP001085076"/>
    </source>
</evidence>
<name>A0A9D5HFU7_9LILI</name>
<dbReference type="AlphaFoldDB" id="A0A9D5HFU7"/>
<reference evidence="1" key="2">
    <citation type="journal article" date="2022" name="Hortic Res">
        <title>The genome of Dioscorea zingiberensis sheds light on the biosynthesis, origin and evolution of the medicinally important diosgenin saponins.</title>
        <authorList>
            <person name="Li Y."/>
            <person name="Tan C."/>
            <person name="Li Z."/>
            <person name="Guo J."/>
            <person name="Li S."/>
            <person name="Chen X."/>
            <person name="Wang C."/>
            <person name="Dai X."/>
            <person name="Yang H."/>
            <person name="Song W."/>
            <person name="Hou L."/>
            <person name="Xu J."/>
            <person name="Tong Z."/>
            <person name="Xu A."/>
            <person name="Yuan X."/>
            <person name="Wang W."/>
            <person name="Yang Q."/>
            <person name="Chen L."/>
            <person name="Sun Z."/>
            <person name="Wang K."/>
            <person name="Pan B."/>
            <person name="Chen J."/>
            <person name="Bao Y."/>
            <person name="Liu F."/>
            <person name="Qi X."/>
            <person name="Gang D.R."/>
            <person name="Wen J."/>
            <person name="Li J."/>
        </authorList>
    </citation>
    <scope>NUCLEOTIDE SEQUENCE</scope>
    <source>
        <strain evidence="1">Dzin_1.0</strain>
    </source>
</reference>
<keyword evidence="2" id="KW-1185">Reference proteome</keyword>
<organism evidence="1 2">
    <name type="scientific">Dioscorea zingiberensis</name>
    <dbReference type="NCBI Taxonomy" id="325984"/>
    <lineage>
        <taxon>Eukaryota</taxon>
        <taxon>Viridiplantae</taxon>
        <taxon>Streptophyta</taxon>
        <taxon>Embryophyta</taxon>
        <taxon>Tracheophyta</taxon>
        <taxon>Spermatophyta</taxon>
        <taxon>Magnoliopsida</taxon>
        <taxon>Liliopsida</taxon>
        <taxon>Dioscoreales</taxon>
        <taxon>Dioscoreaceae</taxon>
        <taxon>Dioscorea</taxon>
    </lineage>
</organism>
<dbReference type="Proteomes" id="UP001085076">
    <property type="component" value="Miscellaneous, Linkage group lg04"/>
</dbReference>
<sequence>MSISESSPNNSNGFEFMISRQQHDDHRCPETMAFADELFHGGRLLPLPPRLQTRTPVTSSYKPHGFVLRWSFSSLSSFKKDVDPFMAAAELVKKEDMPWIHHHRAMSMDQPFITSSSREEVESLKYLNMNRKKRIIGSLIESKVSNGLRLVKDEVRVIVSMKNKQELESTRTTSLVHHDHQRIGKPEIKKKIMREATITTPPCTNLFGCFRSISMSHQ</sequence>
<gene>
    <name evidence="1" type="ORF">J5N97_016622</name>
</gene>
<comment type="caution">
    <text evidence="1">The sequence shown here is derived from an EMBL/GenBank/DDBJ whole genome shotgun (WGS) entry which is preliminary data.</text>
</comment>
<accession>A0A9D5HFU7</accession>
<dbReference type="EMBL" id="JAGGNH010000004">
    <property type="protein sequence ID" value="KAJ0974657.1"/>
    <property type="molecule type" value="Genomic_DNA"/>
</dbReference>
<proteinExistence type="predicted"/>